<keyword evidence="3" id="KW-1185">Reference proteome</keyword>
<dbReference type="RefSeq" id="WP_135481059.1">
    <property type="nucleotide sequence ID" value="NZ_SRMF01000001.1"/>
</dbReference>
<dbReference type="Proteomes" id="UP000297475">
    <property type="component" value="Unassembled WGS sequence"/>
</dbReference>
<dbReference type="OrthoDB" id="1078132at2"/>
<name>A0A4Z0WEF2_9GAMM</name>
<dbReference type="PANTHER" id="PTHR30068">
    <property type="entry name" value="URONATE ISOMERASE"/>
    <property type="match status" value="1"/>
</dbReference>
<dbReference type="EMBL" id="SRMF01000001">
    <property type="protein sequence ID" value="TGG95410.1"/>
    <property type="molecule type" value="Genomic_DNA"/>
</dbReference>
<dbReference type="InterPro" id="IPR002123">
    <property type="entry name" value="Plipid/glycerol_acylTrfase"/>
</dbReference>
<evidence type="ECO:0000313" key="2">
    <source>
        <dbReference type="EMBL" id="TGG95410.1"/>
    </source>
</evidence>
<evidence type="ECO:0000259" key="1">
    <source>
        <dbReference type="SMART" id="SM00563"/>
    </source>
</evidence>
<dbReference type="PANTHER" id="PTHR30068:SF3">
    <property type="entry name" value="PHOSPHOLIPID_GLYCEROL ACYLTRANSFERASE DOMAIN-CONTAINING PROTEIN"/>
    <property type="match status" value="1"/>
</dbReference>
<organism evidence="2 3">
    <name type="scientific">Natronospirillum operosum</name>
    <dbReference type="NCBI Taxonomy" id="2759953"/>
    <lineage>
        <taxon>Bacteria</taxon>
        <taxon>Pseudomonadati</taxon>
        <taxon>Pseudomonadota</taxon>
        <taxon>Gammaproteobacteria</taxon>
        <taxon>Oceanospirillales</taxon>
        <taxon>Natronospirillaceae</taxon>
        <taxon>Natronospirillum</taxon>
    </lineage>
</organism>
<dbReference type="Pfam" id="PF01553">
    <property type="entry name" value="Acyltransferase"/>
    <property type="match status" value="1"/>
</dbReference>
<accession>A0A4Z0WEF2</accession>
<dbReference type="SMART" id="SM00563">
    <property type="entry name" value="PlsC"/>
    <property type="match status" value="1"/>
</dbReference>
<reference evidence="2 3" key="1">
    <citation type="submission" date="2019-04" db="EMBL/GenBank/DDBJ databases">
        <title>Natronospirillum operosus gen. nov., sp. nov., a haloalkaliphilic satellite isolated from decaying biomass of laboratory culture of cyanobacterium Geitlerinema sp. and proposal of Natronospirillaceae fam. nov. and Saccharospirillaceae fam. nov.</title>
        <authorList>
            <person name="Kevbrin V."/>
            <person name="Boltyanskaya Y."/>
            <person name="Koziaeva V."/>
            <person name="Grouzdev D.S."/>
            <person name="Park M."/>
            <person name="Cho J."/>
        </authorList>
    </citation>
    <scope>NUCLEOTIDE SEQUENCE [LARGE SCALE GENOMIC DNA]</scope>
    <source>
        <strain evidence="2 3">G-116</strain>
    </source>
</reference>
<dbReference type="SUPFAM" id="SSF69593">
    <property type="entry name" value="Glycerol-3-phosphate (1)-acyltransferase"/>
    <property type="match status" value="1"/>
</dbReference>
<feature type="domain" description="Phospholipid/glycerol acyltransferase" evidence="1">
    <location>
        <begin position="102"/>
        <end position="239"/>
    </location>
</feature>
<proteinExistence type="predicted"/>
<dbReference type="GO" id="GO:0019698">
    <property type="term" value="P:D-galacturonate catabolic process"/>
    <property type="evidence" value="ECO:0007669"/>
    <property type="project" value="TreeGrafter"/>
</dbReference>
<dbReference type="AlphaFoldDB" id="A0A4Z0WEF2"/>
<comment type="caution">
    <text evidence="2">The sequence shown here is derived from an EMBL/GenBank/DDBJ whole genome shotgun (WGS) entry which is preliminary data.</text>
</comment>
<dbReference type="GO" id="GO:0042840">
    <property type="term" value="P:D-glucuronate catabolic process"/>
    <property type="evidence" value="ECO:0007669"/>
    <property type="project" value="TreeGrafter"/>
</dbReference>
<dbReference type="GO" id="GO:0016746">
    <property type="term" value="F:acyltransferase activity"/>
    <property type="evidence" value="ECO:0007669"/>
    <property type="project" value="InterPro"/>
</dbReference>
<evidence type="ECO:0000313" key="3">
    <source>
        <dbReference type="Proteomes" id="UP000297475"/>
    </source>
</evidence>
<gene>
    <name evidence="2" type="ORF">E4656_03015</name>
</gene>
<sequence>MTQFDDIRPFEDQEVPAVMRRLLKDQALRRTAVAFLFPGLASRWGWLLRPLVGLYLRLRFGRVRNVDDFQRRLEGYLTRLLDRSTAGFTVSGLDRLDRSKAYLFVSNHRDIVMDPAFMNWSLYQHGFQTVRIAIGDNLLSQPFVSDLMRVNKSFIVKRSVPGRREKLMEARKLSAYIHHSIVEENANIWIAQREGRAKDGIDKTNPAVIGMFSLNRPKPRPYADYIRELNIVPVAISYEFDPCDAMKARERYYQLERGGYSKGKDEDVRSIAKGMSGWKGRVHLSFGEPLTEYDFQNDTEVAVAVDRQIHRMYRLFETHETAHRWLHECPEQEGPAWVPVELRERVSKQAPELRPYILAQYANAVESQQNAE</sequence>
<protein>
    <recommendedName>
        <fullName evidence="1">Phospholipid/glycerol acyltransferase domain-containing protein</fullName>
    </recommendedName>
</protein>